<dbReference type="Pfam" id="PF02463">
    <property type="entry name" value="SMC_N"/>
    <property type="match status" value="1"/>
</dbReference>
<dbReference type="Proteomes" id="UP000546464">
    <property type="component" value="Unassembled WGS sequence"/>
</dbReference>
<evidence type="ECO:0000256" key="9">
    <source>
        <dbReference type="PIRNR" id="PIRNR003128"/>
    </source>
</evidence>
<feature type="domain" description="RecF/RecN/SMC N-terminal" evidence="11">
    <location>
        <begin position="3"/>
        <end position="508"/>
    </location>
</feature>
<dbReference type="GO" id="GO:0005524">
    <property type="term" value="F:ATP binding"/>
    <property type="evidence" value="ECO:0007669"/>
    <property type="project" value="UniProtKB-KW"/>
</dbReference>
<dbReference type="InterPro" id="IPR027417">
    <property type="entry name" value="P-loop_NTPase"/>
</dbReference>
<keyword evidence="6" id="KW-0067">ATP-binding</keyword>
<comment type="function">
    <text evidence="1 9">May be involved in recombinational repair of damaged DNA.</text>
</comment>
<evidence type="ECO:0000256" key="5">
    <source>
        <dbReference type="ARBA" id="ARBA00022763"/>
    </source>
</evidence>
<feature type="coiled-coil region" evidence="10">
    <location>
        <begin position="249"/>
        <end position="276"/>
    </location>
</feature>
<comment type="caution">
    <text evidence="12">The sequence shown here is derived from an EMBL/GenBank/DDBJ whole genome shotgun (WGS) entry which is preliminary data.</text>
</comment>
<evidence type="ECO:0000256" key="6">
    <source>
        <dbReference type="ARBA" id="ARBA00022840"/>
    </source>
</evidence>
<keyword evidence="4" id="KW-0547">Nucleotide-binding</keyword>
<reference evidence="12 13" key="1">
    <citation type="submission" date="2020-07" db="EMBL/GenBank/DDBJ databases">
        <authorList>
            <person name="Feng X."/>
        </authorList>
    </citation>
    <scope>NUCLEOTIDE SEQUENCE [LARGE SCALE GENOMIC DNA]</scope>
    <source>
        <strain evidence="12 13">JCM31066</strain>
    </source>
</reference>
<evidence type="ECO:0000256" key="7">
    <source>
        <dbReference type="ARBA" id="ARBA00023204"/>
    </source>
</evidence>
<dbReference type="PIRSF" id="PIRSF003128">
    <property type="entry name" value="RecN"/>
    <property type="match status" value="1"/>
</dbReference>
<evidence type="ECO:0000256" key="3">
    <source>
        <dbReference type="ARBA" id="ARBA00021315"/>
    </source>
</evidence>
<organism evidence="12 13">
    <name type="scientific">Ruficoccus amylovorans</name>
    <dbReference type="NCBI Taxonomy" id="1804625"/>
    <lineage>
        <taxon>Bacteria</taxon>
        <taxon>Pseudomonadati</taxon>
        <taxon>Verrucomicrobiota</taxon>
        <taxon>Opitutia</taxon>
        <taxon>Puniceicoccales</taxon>
        <taxon>Cerasicoccaceae</taxon>
        <taxon>Ruficoccus</taxon>
    </lineage>
</organism>
<name>A0A842HB75_9BACT</name>
<evidence type="ECO:0000313" key="13">
    <source>
        <dbReference type="Proteomes" id="UP000546464"/>
    </source>
</evidence>
<gene>
    <name evidence="12" type="ORF">H5P28_03860</name>
</gene>
<keyword evidence="13" id="KW-1185">Reference proteome</keyword>
<dbReference type="InterPro" id="IPR003395">
    <property type="entry name" value="RecF/RecN/SMC_N"/>
</dbReference>
<evidence type="ECO:0000313" key="12">
    <source>
        <dbReference type="EMBL" id="MBC2593389.1"/>
    </source>
</evidence>
<keyword evidence="10" id="KW-0175">Coiled coil</keyword>
<dbReference type="AlphaFoldDB" id="A0A842HB75"/>
<evidence type="ECO:0000256" key="2">
    <source>
        <dbReference type="ARBA" id="ARBA00009441"/>
    </source>
</evidence>
<dbReference type="InterPro" id="IPR004604">
    <property type="entry name" value="DNA_recomb/repair_RecN"/>
</dbReference>
<evidence type="ECO:0000259" key="11">
    <source>
        <dbReference type="Pfam" id="PF02463"/>
    </source>
</evidence>
<keyword evidence="5 9" id="KW-0227">DNA damage</keyword>
<dbReference type="GO" id="GO:0006281">
    <property type="term" value="P:DNA repair"/>
    <property type="evidence" value="ECO:0007669"/>
    <property type="project" value="UniProtKB-KW"/>
</dbReference>
<dbReference type="GO" id="GO:0006310">
    <property type="term" value="P:DNA recombination"/>
    <property type="evidence" value="ECO:0007669"/>
    <property type="project" value="InterPro"/>
</dbReference>
<dbReference type="SUPFAM" id="SSF52540">
    <property type="entry name" value="P-loop containing nucleoside triphosphate hydrolases"/>
    <property type="match status" value="1"/>
</dbReference>
<sequence length="555" mass="60066">MLEELHIRDLALMDEAVLEFEPGYTAVTGETGAGKSVLLGALSLLAGNRADKTVIRQGQDACEVAATLHFARPERIDTMLEELGLPACEDGALVLRRVIHRQRAAKVQVNGALATLAALQELGGHWIDFHGPGEPQKLFKGRHQLAMLDAFAGLASELETYGEHYTAWQDLLRQAEELRTADRLDEDEQEFLSRQIARIDQVEASEESIAELERDFLRLDRAQELAELAGQLEAGLTGDEGVVTQLGAMQRAAHELAQLDEEAAGLSARMEAAIIELQDLGGEFSRLAGEVDIEPEAAELLQSRMAAWLEVKRKHGPTVAEVLAKREEMAGRLEAQSDVEGTLERLAAEAAVKEKTLRGLAAALTKKREAASTKLSAEVGKLLKRLGFKKAGFEIKVHALKELGPTGDSGCDYLFSANAGQELLPLNRIASSGETARVMLALKAVLARADHTPLLVFDEVDANVGGEIGAEVGRELAALAGEHQVLCVTHLPQVAAQGRQHYVVTKSQGDGETTVSIQPLHDDLPAREEELARMLGDRKSASAREHARSLLKPLA</sequence>
<protein>
    <recommendedName>
        <fullName evidence="3 9">DNA repair protein RecN</fullName>
    </recommendedName>
    <alternativeName>
        <fullName evidence="8 9">Recombination protein N</fullName>
    </alternativeName>
</protein>
<evidence type="ECO:0000256" key="4">
    <source>
        <dbReference type="ARBA" id="ARBA00022741"/>
    </source>
</evidence>
<dbReference type="PANTHER" id="PTHR11059:SF0">
    <property type="entry name" value="DNA REPAIR PROTEIN RECN"/>
    <property type="match status" value="1"/>
</dbReference>
<dbReference type="Gene3D" id="3.40.50.300">
    <property type="entry name" value="P-loop containing nucleotide triphosphate hydrolases"/>
    <property type="match status" value="2"/>
</dbReference>
<dbReference type="GO" id="GO:0009432">
    <property type="term" value="P:SOS response"/>
    <property type="evidence" value="ECO:0007669"/>
    <property type="project" value="TreeGrafter"/>
</dbReference>
<evidence type="ECO:0000256" key="1">
    <source>
        <dbReference type="ARBA" id="ARBA00003618"/>
    </source>
</evidence>
<dbReference type="RefSeq" id="WP_185674396.1">
    <property type="nucleotide sequence ID" value="NZ_JACHVB010000013.1"/>
</dbReference>
<comment type="similarity">
    <text evidence="2 9">Belongs to the RecN family.</text>
</comment>
<keyword evidence="7 9" id="KW-0234">DNA repair</keyword>
<evidence type="ECO:0000256" key="10">
    <source>
        <dbReference type="SAM" id="Coils"/>
    </source>
</evidence>
<accession>A0A842HB75</accession>
<proteinExistence type="inferred from homology"/>
<evidence type="ECO:0000256" key="8">
    <source>
        <dbReference type="ARBA" id="ARBA00033408"/>
    </source>
</evidence>
<dbReference type="CDD" id="cd03241">
    <property type="entry name" value="ABC_RecN"/>
    <property type="match status" value="1"/>
</dbReference>
<dbReference type="PANTHER" id="PTHR11059">
    <property type="entry name" value="DNA REPAIR PROTEIN RECN"/>
    <property type="match status" value="1"/>
</dbReference>
<dbReference type="EMBL" id="JACHVB010000013">
    <property type="protein sequence ID" value="MBC2593389.1"/>
    <property type="molecule type" value="Genomic_DNA"/>
</dbReference>
<dbReference type="GO" id="GO:0043590">
    <property type="term" value="C:bacterial nucleoid"/>
    <property type="evidence" value="ECO:0007669"/>
    <property type="project" value="TreeGrafter"/>
</dbReference>